<comment type="cofactor">
    <cofactor evidence="1">
        <name>FAD</name>
        <dbReference type="ChEBI" id="CHEBI:57692"/>
    </cofactor>
</comment>
<dbReference type="Proteomes" id="UP000192505">
    <property type="component" value="Unassembled WGS sequence"/>
</dbReference>
<evidence type="ECO:0000313" key="7">
    <source>
        <dbReference type="EMBL" id="OQW87482.1"/>
    </source>
</evidence>
<keyword evidence="3" id="KW-0285">Flavoprotein</keyword>
<evidence type="ECO:0000259" key="5">
    <source>
        <dbReference type="Pfam" id="PF07992"/>
    </source>
</evidence>
<comment type="caution">
    <text evidence="7">The sequence shown here is derived from an EMBL/GenBank/DDBJ whole genome shotgun (WGS) entry which is preliminary data.</text>
</comment>
<feature type="domain" description="NADH-rubredoxin oxidoreductase C-terminal" evidence="6">
    <location>
        <begin position="330"/>
        <end position="383"/>
    </location>
</feature>
<dbReference type="InterPro" id="IPR023753">
    <property type="entry name" value="FAD/NAD-binding_dom"/>
</dbReference>
<protein>
    <submittedName>
        <fullName evidence="7">Uncharacterized protein</fullName>
    </submittedName>
</protein>
<dbReference type="GO" id="GO:0016491">
    <property type="term" value="F:oxidoreductase activity"/>
    <property type="evidence" value="ECO:0007669"/>
    <property type="project" value="InterPro"/>
</dbReference>
<comment type="similarity">
    <text evidence="2">Belongs to the FAD-dependent oxidoreductase family.</text>
</comment>
<dbReference type="InterPro" id="IPR041575">
    <property type="entry name" value="Rubredoxin_C"/>
</dbReference>
<accession>A0A1W9KSY1</accession>
<gene>
    <name evidence="7" type="ORF">BWK72_13160</name>
</gene>
<organism evidence="7 8">
    <name type="scientific">Rhodoferax ferrireducens</name>
    <dbReference type="NCBI Taxonomy" id="192843"/>
    <lineage>
        <taxon>Bacteria</taxon>
        <taxon>Pseudomonadati</taxon>
        <taxon>Pseudomonadota</taxon>
        <taxon>Betaproteobacteria</taxon>
        <taxon>Burkholderiales</taxon>
        <taxon>Comamonadaceae</taxon>
        <taxon>Rhodoferax</taxon>
    </lineage>
</organism>
<dbReference type="PANTHER" id="PTHR43429:SF3">
    <property type="entry name" value="NITRITE REDUCTASE [NAD(P)H]"/>
    <property type="match status" value="1"/>
</dbReference>
<dbReference type="PANTHER" id="PTHR43429">
    <property type="entry name" value="PYRIDINE NUCLEOTIDE-DISULFIDE OXIDOREDUCTASE DOMAIN-CONTAINING"/>
    <property type="match status" value="1"/>
</dbReference>
<reference evidence="7 8" key="1">
    <citation type="submission" date="2017-01" db="EMBL/GenBank/DDBJ databases">
        <title>Novel large sulfur bacteria in the metagenomes of groundwater-fed chemosynthetic microbial mats in the Lake Huron basin.</title>
        <authorList>
            <person name="Sharrar A.M."/>
            <person name="Flood B.E."/>
            <person name="Bailey J.V."/>
            <person name="Jones D.S."/>
            <person name="Biddanda B."/>
            <person name="Ruberg S.A."/>
            <person name="Marcus D.N."/>
            <person name="Dick G.J."/>
        </authorList>
    </citation>
    <scope>NUCLEOTIDE SEQUENCE [LARGE SCALE GENOMIC DNA]</scope>
    <source>
        <strain evidence="7">A7</strain>
    </source>
</reference>
<evidence type="ECO:0000256" key="4">
    <source>
        <dbReference type="ARBA" id="ARBA00022827"/>
    </source>
</evidence>
<sequence>MNFIIIGAGAAGVRAAETLRENAPQASITLISGEPGEPYARMAIPYILAGAIGEDGARQRRSNQHLESLGIHYVHGQVRQVHAGPDGGQVELADGTRLPYNELLVATGSSPSLPPLPGTDLPGVVTCWTLEDARQIAAQLKPGARIVLLGAGFVAGVIMKSLVASGAHLSVVAGRSGQILRSMMTPVGSSMLQRWLEARGVDVITSGQSLRIEPGPRLVMDTRTLEADLIILATGVQPNVAFLQGTGVEVRSGVVVDDHMRTSVPHIYAAGDVAQGRDFSTGEWVVHALQPTATEHGRFAALNMAGQHVPYRGSLSMNVLDTLGLISHTFGQWQGAAGGETTEVVDEANFIYTRLCFQGDQLVGAITIGHPQHVGAIRGLIQSHRHLGEWKEQLMANPQLLMDAFVALNQG</sequence>
<dbReference type="PRINTS" id="PR00368">
    <property type="entry name" value="FADPNR"/>
</dbReference>
<name>A0A1W9KSY1_9BURK</name>
<dbReference type="InterPro" id="IPR016156">
    <property type="entry name" value="FAD/NAD-linked_Rdtase_dimer_sf"/>
</dbReference>
<evidence type="ECO:0000259" key="6">
    <source>
        <dbReference type="Pfam" id="PF18267"/>
    </source>
</evidence>
<keyword evidence="4" id="KW-0274">FAD</keyword>
<dbReference type="InterPro" id="IPR050260">
    <property type="entry name" value="FAD-bd_OxRdtase"/>
</dbReference>
<dbReference type="Pfam" id="PF07992">
    <property type="entry name" value="Pyr_redox_2"/>
    <property type="match status" value="1"/>
</dbReference>
<evidence type="ECO:0000256" key="2">
    <source>
        <dbReference type="ARBA" id="ARBA00006442"/>
    </source>
</evidence>
<dbReference type="Pfam" id="PF18267">
    <property type="entry name" value="Rubredoxin_C"/>
    <property type="match status" value="1"/>
</dbReference>
<evidence type="ECO:0000313" key="8">
    <source>
        <dbReference type="Proteomes" id="UP000192505"/>
    </source>
</evidence>
<dbReference type="SUPFAM" id="SSF51905">
    <property type="entry name" value="FAD/NAD(P)-binding domain"/>
    <property type="match status" value="1"/>
</dbReference>
<feature type="domain" description="FAD/NAD(P)-binding" evidence="5">
    <location>
        <begin position="2"/>
        <end position="279"/>
    </location>
</feature>
<dbReference type="AlphaFoldDB" id="A0A1W9KSY1"/>
<proteinExistence type="inferred from homology"/>
<dbReference type="Gene3D" id="3.30.390.30">
    <property type="match status" value="1"/>
</dbReference>
<evidence type="ECO:0000256" key="1">
    <source>
        <dbReference type="ARBA" id="ARBA00001974"/>
    </source>
</evidence>
<dbReference type="InterPro" id="IPR036188">
    <property type="entry name" value="FAD/NAD-bd_sf"/>
</dbReference>
<dbReference type="PRINTS" id="PR00411">
    <property type="entry name" value="PNDRDTASEI"/>
</dbReference>
<evidence type="ECO:0000256" key="3">
    <source>
        <dbReference type="ARBA" id="ARBA00022630"/>
    </source>
</evidence>
<dbReference type="Gene3D" id="3.50.50.60">
    <property type="entry name" value="FAD/NAD(P)-binding domain"/>
    <property type="match status" value="2"/>
</dbReference>
<dbReference type="EMBL" id="MTEI01000008">
    <property type="protein sequence ID" value="OQW87482.1"/>
    <property type="molecule type" value="Genomic_DNA"/>
</dbReference>